<dbReference type="NCBIfam" id="TIGR00427">
    <property type="entry name" value="NAAT family transporter"/>
    <property type="match status" value="1"/>
</dbReference>
<evidence type="ECO:0000313" key="8">
    <source>
        <dbReference type="EMBL" id="BDG06047.1"/>
    </source>
</evidence>
<keyword evidence="6 7" id="KW-0472">Membrane</keyword>
<evidence type="ECO:0000256" key="5">
    <source>
        <dbReference type="ARBA" id="ARBA00022989"/>
    </source>
</evidence>
<feature type="transmembrane region" description="Helical" evidence="7">
    <location>
        <begin position="6"/>
        <end position="32"/>
    </location>
</feature>
<evidence type="ECO:0000256" key="7">
    <source>
        <dbReference type="RuleBase" id="RU362048"/>
    </source>
</evidence>
<dbReference type="RefSeq" id="WP_248355322.1">
    <property type="nucleotide sequence ID" value="NZ_AP025591.1"/>
</dbReference>
<keyword evidence="3" id="KW-1003">Cell membrane</keyword>
<evidence type="ECO:0000256" key="1">
    <source>
        <dbReference type="ARBA" id="ARBA00004651"/>
    </source>
</evidence>
<comment type="subcellular location">
    <subcellularLocation>
        <location evidence="1 7">Cell membrane</location>
        <topology evidence="1 7">Multi-pass membrane protein</topology>
    </subcellularLocation>
</comment>
<feature type="transmembrane region" description="Helical" evidence="7">
    <location>
        <begin position="69"/>
        <end position="90"/>
    </location>
</feature>
<evidence type="ECO:0000256" key="2">
    <source>
        <dbReference type="ARBA" id="ARBA00009784"/>
    </source>
</evidence>
<dbReference type="PANTHER" id="PTHR33508:SF1">
    <property type="entry name" value="UPF0056 MEMBRANE PROTEIN YHCE"/>
    <property type="match status" value="1"/>
</dbReference>
<evidence type="ECO:0000256" key="4">
    <source>
        <dbReference type="ARBA" id="ARBA00022692"/>
    </source>
</evidence>
<dbReference type="Proteomes" id="UP001162891">
    <property type="component" value="Chromosome"/>
</dbReference>
<keyword evidence="5 7" id="KW-1133">Transmembrane helix</keyword>
<feature type="transmembrane region" description="Helical" evidence="7">
    <location>
        <begin position="116"/>
        <end position="139"/>
    </location>
</feature>
<evidence type="ECO:0000256" key="3">
    <source>
        <dbReference type="ARBA" id="ARBA00022475"/>
    </source>
</evidence>
<proteinExistence type="inferred from homology"/>
<dbReference type="EMBL" id="AP025591">
    <property type="protein sequence ID" value="BDG06047.1"/>
    <property type="molecule type" value="Genomic_DNA"/>
</dbReference>
<evidence type="ECO:0000313" key="9">
    <source>
        <dbReference type="Proteomes" id="UP001162891"/>
    </source>
</evidence>
<sequence>MVAELLAAFVVSLSAIFFVVDPFSAVPFFLAMTREHDARERRATALRASLTAGAVLAVFAIAGEWIFRLLGISLGAFKVAGGVVLLLLALDMIRTQPSRTRITEGEVEAGADKDDIAIVPLAMPLLAGPGSIATCIVLMARTRGEAFGFKLVVLCAIGVTAVASFLVLAGAARTEKVLGRTGLAILERAAGLLLVAVAIQFMMDGLSEGLPRLLRGA</sequence>
<protein>
    <recommendedName>
        <fullName evidence="7">UPF0056 membrane protein</fullName>
    </recommendedName>
</protein>
<comment type="similarity">
    <text evidence="2 7">Belongs to the UPF0056 (MarC) family.</text>
</comment>
<feature type="transmembrane region" description="Helical" evidence="7">
    <location>
        <begin position="44"/>
        <end position="63"/>
    </location>
</feature>
<keyword evidence="4 7" id="KW-0812">Transmembrane</keyword>
<dbReference type="Pfam" id="PF01914">
    <property type="entry name" value="MarC"/>
    <property type="match status" value="1"/>
</dbReference>
<gene>
    <name evidence="8" type="ORF">AMOR_50430</name>
</gene>
<evidence type="ECO:0000256" key="6">
    <source>
        <dbReference type="ARBA" id="ARBA00023136"/>
    </source>
</evidence>
<keyword evidence="9" id="KW-1185">Reference proteome</keyword>
<feature type="transmembrane region" description="Helical" evidence="7">
    <location>
        <begin position="151"/>
        <end position="171"/>
    </location>
</feature>
<reference evidence="9" key="1">
    <citation type="journal article" date="2022" name="Int. J. Syst. Evol. Microbiol.">
        <title>Anaeromyxobacter oryzae sp. nov., Anaeromyxobacter diazotrophicus sp. nov. and Anaeromyxobacter paludicola sp. nov., isolated from paddy soils.</title>
        <authorList>
            <person name="Itoh H."/>
            <person name="Xu Z."/>
            <person name="Mise K."/>
            <person name="Masuda Y."/>
            <person name="Ushijima N."/>
            <person name="Hayakawa C."/>
            <person name="Shiratori Y."/>
            <person name="Senoo K."/>
        </authorList>
    </citation>
    <scope>NUCLEOTIDE SEQUENCE [LARGE SCALE GENOMIC DNA]</scope>
    <source>
        <strain evidence="9">Red232</strain>
    </source>
</reference>
<name>A0ABN6MYK2_9BACT</name>
<accession>A0ABN6MYK2</accession>
<dbReference type="InterPro" id="IPR002771">
    <property type="entry name" value="Multi_antbiot-R_MarC"/>
</dbReference>
<dbReference type="PANTHER" id="PTHR33508">
    <property type="entry name" value="UPF0056 MEMBRANE PROTEIN YHCE"/>
    <property type="match status" value="1"/>
</dbReference>
<organism evidence="8 9">
    <name type="scientific">Anaeromyxobacter oryzae</name>
    <dbReference type="NCBI Taxonomy" id="2918170"/>
    <lineage>
        <taxon>Bacteria</taxon>
        <taxon>Pseudomonadati</taxon>
        <taxon>Myxococcota</taxon>
        <taxon>Myxococcia</taxon>
        <taxon>Myxococcales</taxon>
        <taxon>Cystobacterineae</taxon>
        <taxon>Anaeromyxobacteraceae</taxon>
        <taxon>Anaeromyxobacter</taxon>
    </lineage>
</organism>
<feature type="transmembrane region" description="Helical" evidence="7">
    <location>
        <begin position="183"/>
        <end position="203"/>
    </location>
</feature>